<accession>A0A1W1E2F3</accession>
<evidence type="ECO:0000313" key="1">
    <source>
        <dbReference type="EMBL" id="SFV88144.1"/>
    </source>
</evidence>
<dbReference type="EMBL" id="FPIA01000012">
    <property type="protein sequence ID" value="SFV88144.1"/>
    <property type="molecule type" value="Genomic_DNA"/>
</dbReference>
<reference evidence="1" key="1">
    <citation type="submission" date="2016-10" db="EMBL/GenBank/DDBJ databases">
        <authorList>
            <person name="de Groot N.N."/>
        </authorList>
    </citation>
    <scope>NUCLEOTIDE SEQUENCE</scope>
</reference>
<protein>
    <recommendedName>
        <fullName evidence="2">Transposase DDE domain-containing protein</fullName>
    </recommendedName>
</protein>
<name>A0A1W1E2F3_9ZZZZ</name>
<sequence length="79" mass="9412">MNALYFDICALSYNLFVLMRQLLPVEFVNKRAKYVRHRLYAVAKVVLHGRQVIVKCQGRCYDFLKQVLSDFRMFKPLLI</sequence>
<dbReference type="AlphaFoldDB" id="A0A1W1E2F3"/>
<proteinExistence type="predicted"/>
<evidence type="ECO:0008006" key="2">
    <source>
        <dbReference type="Google" id="ProtNLM"/>
    </source>
</evidence>
<organism evidence="1">
    <name type="scientific">hydrothermal vent metagenome</name>
    <dbReference type="NCBI Taxonomy" id="652676"/>
    <lineage>
        <taxon>unclassified sequences</taxon>
        <taxon>metagenomes</taxon>
        <taxon>ecological metagenomes</taxon>
    </lineage>
</organism>
<gene>
    <name evidence="1" type="ORF">MNB_SUP05-SYMBIONT-7-444</name>
</gene>